<dbReference type="EMBL" id="CP053892">
    <property type="protein sequence ID" value="QKG18770.1"/>
    <property type="molecule type" value="Genomic_DNA"/>
</dbReference>
<accession>A0A7D3VNU0</accession>
<reference evidence="1 2" key="1">
    <citation type="submission" date="2020-05" db="EMBL/GenBank/DDBJ databases">
        <title>Actinomadura verrucosospora NRRL-B18236 (PFL_A860) Genome sequencing and assembly.</title>
        <authorList>
            <person name="Samborskyy M."/>
        </authorList>
    </citation>
    <scope>NUCLEOTIDE SEQUENCE [LARGE SCALE GENOMIC DNA]</scope>
    <source>
        <strain evidence="1 2">NRRL:B18236</strain>
    </source>
</reference>
<dbReference type="Proteomes" id="UP000501240">
    <property type="component" value="Chromosome"/>
</dbReference>
<name>A0A7D3VNU0_ACTVE</name>
<keyword evidence="2" id="KW-1185">Reference proteome</keyword>
<evidence type="ECO:0000313" key="2">
    <source>
        <dbReference type="Proteomes" id="UP000501240"/>
    </source>
</evidence>
<evidence type="ECO:0000313" key="1">
    <source>
        <dbReference type="EMBL" id="QKG18770.1"/>
    </source>
</evidence>
<dbReference type="AlphaFoldDB" id="A0A7D3VNU0"/>
<protein>
    <submittedName>
        <fullName evidence="1">Uncharacterized protein</fullName>
    </submittedName>
</protein>
<sequence length="167" mass="19133">MVIQRIRIAWTGRGRGAAEATVRGRLPDAFPLPDSDGSGEVLVHDIWMREADGYVPSEEFRAHSDLAEVDWLSLKREPSGAIRVERRPVWAAYPVIRRTIYLGTLATGQSARHRANFRLSGYSMTWTYHDWAVNIAHEAPQSTMFLGRRYSFERDDRVSLYGKPSRR</sequence>
<organism evidence="1 2">
    <name type="scientific">Actinomadura verrucosospora</name>
    <dbReference type="NCBI Taxonomy" id="46165"/>
    <lineage>
        <taxon>Bacteria</taxon>
        <taxon>Bacillati</taxon>
        <taxon>Actinomycetota</taxon>
        <taxon>Actinomycetes</taxon>
        <taxon>Streptosporangiales</taxon>
        <taxon>Thermomonosporaceae</taxon>
        <taxon>Actinomadura</taxon>
    </lineage>
</organism>
<proteinExistence type="predicted"/>
<gene>
    <name evidence="1" type="ORF">ACTIVE_0406</name>
</gene>